<proteinExistence type="predicted"/>
<dbReference type="STRING" id="484019.THA_382"/>
<dbReference type="AlphaFoldDB" id="B7IFL1"/>
<protein>
    <submittedName>
        <fullName evidence="2">Putative membrane protein</fullName>
    </submittedName>
</protein>
<feature type="domain" description="Alpha/beta hydrolase fold-5" evidence="1">
    <location>
        <begin position="63"/>
        <end position="221"/>
    </location>
</feature>
<dbReference type="InterPro" id="IPR029058">
    <property type="entry name" value="AB_hydrolase_fold"/>
</dbReference>
<accession>B7IFL1</accession>
<evidence type="ECO:0000259" key="1">
    <source>
        <dbReference type="Pfam" id="PF12695"/>
    </source>
</evidence>
<dbReference type="eggNOG" id="COG1073">
    <property type="taxonomic scope" value="Bacteria"/>
</dbReference>
<dbReference type="RefSeq" id="WP_012579537.1">
    <property type="nucleotide sequence ID" value="NC_011653.1"/>
</dbReference>
<evidence type="ECO:0000313" key="3">
    <source>
        <dbReference type="Proteomes" id="UP000002453"/>
    </source>
</evidence>
<dbReference type="InterPro" id="IPR029059">
    <property type="entry name" value="AB_hydrolase_5"/>
</dbReference>
<dbReference type="GO" id="GO:0016787">
    <property type="term" value="F:hydrolase activity"/>
    <property type="evidence" value="ECO:0007669"/>
    <property type="project" value="InterPro"/>
</dbReference>
<keyword evidence="3" id="KW-1185">Reference proteome</keyword>
<dbReference type="OrthoDB" id="9780932at2"/>
<dbReference type="KEGG" id="taf:THA_382"/>
<gene>
    <name evidence="2" type="ordered locus">THA_382</name>
</gene>
<dbReference type="Proteomes" id="UP000002453">
    <property type="component" value="Chromosome"/>
</dbReference>
<dbReference type="Pfam" id="PF12695">
    <property type="entry name" value="Abhydrolase_5"/>
    <property type="match status" value="1"/>
</dbReference>
<sequence length="240" mass="26994">MKKALLISTSIILAFIFIFLIWSINPLKPLSEVENYLKSSEKVEIEYIGKDIFFKPKTNSNIGIIFYPGGHVDYRAYAPLGFYLAKNNINFVLLKMPLNLAFFRTNGAKSIIDKYGNIKWYVAGHSLGGIAAIEFAKKNNVEGVILLASYPAKDISNLELKILAITASNDGLVTQEKFKSKIKLFPKNTVFYEIDGGNHSQFGFYPLQKGDNEATIDRYKQLSTIVNKILEFINENSSSN</sequence>
<organism evidence="2 3">
    <name type="scientific">Thermosipho africanus (strain TCF52B)</name>
    <dbReference type="NCBI Taxonomy" id="484019"/>
    <lineage>
        <taxon>Bacteria</taxon>
        <taxon>Thermotogati</taxon>
        <taxon>Thermotogota</taxon>
        <taxon>Thermotogae</taxon>
        <taxon>Thermotogales</taxon>
        <taxon>Fervidobacteriaceae</taxon>
        <taxon>Thermosipho</taxon>
    </lineage>
</organism>
<dbReference type="HOGENOM" id="CLU_077889_0_0_0"/>
<evidence type="ECO:0000313" key="2">
    <source>
        <dbReference type="EMBL" id="ACJ74875.1"/>
    </source>
</evidence>
<reference evidence="2 3" key="1">
    <citation type="journal article" date="2009" name="J. Bacteriol.">
        <title>The genome of Thermosipho africanus TCF52B: lateral genetic connections to the Firmicutes and Archaea.</title>
        <authorList>
            <person name="Nesboe C.L."/>
            <person name="Bapteste E."/>
            <person name="Curtis B."/>
            <person name="Dahle H."/>
            <person name="Lopez P."/>
            <person name="Macleod D."/>
            <person name="Dlutek M."/>
            <person name="Bowman S."/>
            <person name="Zhaxybayeva O."/>
            <person name="Birkeland N.-K."/>
            <person name="Doolittle W.F."/>
        </authorList>
    </citation>
    <scope>NUCLEOTIDE SEQUENCE [LARGE SCALE GENOMIC DNA]</scope>
    <source>
        <strain evidence="2 3">TCF52B</strain>
    </source>
</reference>
<dbReference type="Gene3D" id="3.40.50.1820">
    <property type="entry name" value="alpha/beta hydrolase"/>
    <property type="match status" value="1"/>
</dbReference>
<dbReference type="EMBL" id="CP001185">
    <property type="protein sequence ID" value="ACJ74875.1"/>
    <property type="molecule type" value="Genomic_DNA"/>
</dbReference>
<name>B7IFL1_THEAB</name>
<dbReference type="SUPFAM" id="SSF53474">
    <property type="entry name" value="alpha/beta-Hydrolases"/>
    <property type="match status" value="1"/>
</dbReference>